<keyword evidence="2" id="KW-0067">ATP-binding</keyword>
<dbReference type="GO" id="GO:0006003">
    <property type="term" value="P:fructose 2,6-bisphosphate metabolic process"/>
    <property type="evidence" value="ECO:0007669"/>
    <property type="project" value="InterPro"/>
</dbReference>
<dbReference type="FunFam" id="3.40.50.300:FF:000644">
    <property type="entry name" value="GpmB, Fructose-2,6-bisphosphatase"/>
    <property type="match status" value="1"/>
</dbReference>
<dbReference type="InterPro" id="IPR003094">
    <property type="entry name" value="6Pfruct_kin"/>
</dbReference>
<dbReference type="Pfam" id="PF01591">
    <property type="entry name" value="6PF2K"/>
    <property type="match status" value="2"/>
</dbReference>
<dbReference type="CDD" id="cd01726">
    <property type="entry name" value="LSm6"/>
    <property type="match status" value="1"/>
</dbReference>
<dbReference type="GO" id="GO:0005524">
    <property type="term" value="F:ATP binding"/>
    <property type="evidence" value="ECO:0007669"/>
    <property type="project" value="UniProtKB-KW"/>
</dbReference>
<dbReference type="SMART" id="SM00855">
    <property type="entry name" value="PGAM"/>
    <property type="match status" value="1"/>
</dbReference>
<dbReference type="InterPro" id="IPR001163">
    <property type="entry name" value="Sm_dom_euk/arc"/>
</dbReference>
<dbReference type="InterPro" id="IPR047575">
    <property type="entry name" value="Sm"/>
</dbReference>
<dbReference type="InterPro" id="IPR029033">
    <property type="entry name" value="His_PPase_superfam"/>
</dbReference>
<dbReference type="GO" id="GO:0003873">
    <property type="term" value="F:6-phosphofructo-2-kinase activity"/>
    <property type="evidence" value="ECO:0007669"/>
    <property type="project" value="InterPro"/>
</dbReference>
<dbReference type="Pfam" id="PF00300">
    <property type="entry name" value="His_Phos_1"/>
    <property type="match status" value="2"/>
</dbReference>
<keyword evidence="1" id="KW-0547">Nucleotide-binding</keyword>
<dbReference type="SUPFAM" id="SSF52540">
    <property type="entry name" value="P-loop containing nucleoside triphosphate hydrolases"/>
    <property type="match status" value="1"/>
</dbReference>
<evidence type="ECO:0000256" key="1">
    <source>
        <dbReference type="ARBA" id="ARBA00022741"/>
    </source>
</evidence>
<dbReference type="PRINTS" id="PR00991">
    <property type="entry name" value="6PFRUCTKNASE"/>
</dbReference>
<evidence type="ECO:0000256" key="2">
    <source>
        <dbReference type="ARBA" id="ARBA00022840"/>
    </source>
</evidence>
<dbReference type="Gene3D" id="3.40.50.1240">
    <property type="entry name" value="Phosphoglycerate mutase-like"/>
    <property type="match status" value="1"/>
</dbReference>
<dbReference type="Gene3D" id="3.40.50.300">
    <property type="entry name" value="P-loop containing nucleotide triphosphate hydrolases"/>
    <property type="match status" value="1"/>
</dbReference>
<dbReference type="GO" id="GO:0032991">
    <property type="term" value="C:protein-containing complex"/>
    <property type="evidence" value="ECO:0007669"/>
    <property type="project" value="UniProtKB-ARBA"/>
</dbReference>
<dbReference type="SUPFAM" id="SSF50182">
    <property type="entry name" value="Sm-like ribonucleoproteins"/>
    <property type="match status" value="1"/>
</dbReference>
<dbReference type="InterPro" id="IPR027417">
    <property type="entry name" value="P-loop_NTPase"/>
</dbReference>
<proteinExistence type="predicted"/>
<dbReference type="InterPro" id="IPR010920">
    <property type="entry name" value="LSM_dom_sf"/>
</dbReference>
<dbReference type="EMBL" id="JADGJW010000125">
    <property type="protein sequence ID" value="KAJ3223549.1"/>
    <property type="molecule type" value="Genomic_DNA"/>
</dbReference>
<dbReference type="SUPFAM" id="SSF53254">
    <property type="entry name" value="Phosphoglycerate mutase-like"/>
    <property type="match status" value="1"/>
</dbReference>
<gene>
    <name evidence="5" type="ORF">HK099_000970</name>
</gene>
<dbReference type="PANTHER" id="PTHR10606">
    <property type="entry name" value="6-PHOSPHOFRUCTO-2-KINASE/FRUCTOSE-2,6-BISPHOSPHATASE"/>
    <property type="match status" value="1"/>
</dbReference>
<organism evidence="5 6">
    <name type="scientific">Clydaea vesicula</name>
    <dbReference type="NCBI Taxonomy" id="447962"/>
    <lineage>
        <taxon>Eukaryota</taxon>
        <taxon>Fungi</taxon>
        <taxon>Fungi incertae sedis</taxon>
        <taxon>Chytridiomycota</taxon>
        <taxon>Chytridiomycota incertae sedis</taxon>
        <taxon>Chytridiomycetes</taxon>
        <taxon>Lobulomycetales</taxon>
        <taxon>Lobulomycetaceae</taxon>
        <taxon>Clydaea</taxon>
    </lineage>
</organism>
<dbReference type="Proteomes" id="UP001211065">
    <property type="component" value="Unassembled WGS sequence"/>
</dbReference>
<dbReference type="GO" id="GO:0006000">
    <property type="term" value="P:fructose metabolic process"/>
    <property type="evidence" value="ECO:0007669"/>
    <property type="project" value="InterPro"/>
</dbReference>
<keyword evidence="6" id="KW-1185">Reference proteome</keyword>
<comment type="caution">
    <text evidence="5">The sequence shown here is derived from an EMBL/GenBank/DDBJ whole genome shotgun (WGS) entry which is preliminary data.</text>
</comment>
<evidence type="ECO:0000313" key="6">
    <source>
        <dbReference type="Proteomes" id="UP001211065"/>
    </source>
</evidence>
<dbReference type="GO" id="GO:0003723">
    <property type="term" value="F:RNA binding"/>
    <property type="evidence" value="ECO:0007669"/>
    <property type="project" value="InterPro"/>
</dbReference>
<name>A0AAD5U438_9FUNG</name>
<feature type="domain" description="Sm" evidence="4">
    <location>
        <begin position="21"/>
        <end position="93"/>
    </location>
</feature>
<feature type="region of interest" description="Disordered" evidence="3">
    <location>
        <begin position="193"/>
        <end position="216"/>
    </location>
</feature>
<dbReference type="Gene3D" id="2.30.30.100">
    <property type="match status" value="1"/>
</dbReference>
<dbReference type="PROSITE" id="PS52002">
    <property type="entry name" value="SM"/>
    <property type="match status" value="1"/>
</dbReference>
<dbReference type="SMART" id="SM00651">
    <property type="entry name" value="Sm"/>
    <property type="match status" value="1"/>
</dbReference>
<sequence length="619" mass="70802">MAENEDLEQQEIQEELTLKKSPNDFLKAVIGQHVKVRLNSQIEYRGVLAVIDGYMNIALEETEEYVEGQLKNKFGDCFIRGNNGPLTGSHLFEGVSMERSKSALKRDVLEQKNEIGPKLVIIMVGLPARGKSCGLDVCKKLCRYLSWLGFNTVVFNVGNKRRVMGSDFEASAENTVLGLGLSEELPKLTITSENDQQLPMRTSSPSQIGGTQHDANFFDPKNDSAKKWREMLATETLEELIYWLNHGGKVGILDATNSTIERRKVLCERVAKEKQMRIIFIESICTEGPILEENIEMKLSGPDYKKMERNAAIADFKARIAMYEKVYQTLGEEEEAMDVSYIKIINIGKKVITHNIHGYIQSQCVFYLMQLNIKKRTIWITRHGESYYNLDQRIGGDPPLTDNGKKYGVALGKFLKNYYVERKSEKKCQKNKQIMEGKLARTYSSPQMTDDNFGTSGNEELINVWTSTLRRTIETVESFDEQHFAVVNIKFLNEIYAGIFENLTYNQVKERDPVEFKARADNKLNYRYPGAGGESYVDVIERLRPLIIELERMECDTIICTHNVVMRTLVVYFLGLELKEMPNLNVPLHTVYKIEPTPYGANLTKYFYDVDADNFTVIQ</sequence>
<feature type="compositionally biased region" description="Polar residues" evidence="3">
    <location>
        <begin position="193"/>
        <end position="214"/>
    </location>
</feature>
<dbReference type="Pfam" id="PF01423">
    <property type="entry name" value="LSM"/>
    <property type="match status" value="1"/>
</dbReference>
<dbReference type="GO" id="GO:0005829">
    <property type="term" value="C:cytosol"/>
    <property type="evidence" value="ECO:0007669"/>
    <property type="project" value="TreeGrafter"/>
</dbReference>
<reference evidence="5" key="1">
    <citation type="submission" date="2020-05" db="EMBL/GenBank/DDBJ databases">
        <title>Phylogenomic resolution of chytrid fungi.</title>
        <authorList>
            <person name="Stajich J.E."/>
            <person name="Amses K."/>
            <person name="Simmons R."/>
            <person name="Seto K."/>
            <person name="Myers J."/>
            <person name="Bonds A."/>
            <person name="Quandt C.A."/>
            <person name="Barry K."/>
            <person name="Liu P."/>
            <person name="Grigoriev I."/>
            <person name="Longcore J.E."/>
            <person name="James T.Y."/>
        </authorList>
    </citation>
    <scope>NUCLEOTIDE SEQUENCE</scope>
    <source>
        <strain evidence="5">JEL0476</strain>
    </source>
</reference>
<accession>A0AAD5U438</accession>
<dbReference type="InterPro" id="IPR013078">
    <property type="entry name" value="His_Pase_superF_clade-1"/>
</dbReference>
<dbReference type="PIRSF" id="PIRSF000709">
    <property type="entry name" value="6PFK_2-Ptase"/>
    <property type="match status" value="1"/>
</dbReference>
<evidence type="ECO:0000313" key="5">
    <source>
        <dbReference type="EMBL" id="KAJ3223549.1"/>
    </source>
</evidence>
<evidence type="ECO:0000259" key="4">
    <source>
        <dbReference type="PROSITE" id="PS52002"/>
    </source>
</evidence>
<dbReference type="InterPro" id="IPR013079">
    <property type="entry name" value="6Phosfructo_kin"/>
</dbReference>
<dbReference type="PANTHER" id="PTHR10606:SF32">
    <property type="entry name" value="6-PHOSPHOFRUCTO-2-KINASE 1"/>
    <property type="match status" value="1"/>
</dbReference>
<dbReference type="CDD" id="cd07067">
    <property type="entry name" value="HP_PGM_like"/>
    <property type="match status" value="1"/>
</dbReference>
<dbReference type="AlphaFoldDB" id="A0AAD5U438"/>
<protein>
    <recommendedName>
        <fullName evidence="4">Sm domain-containing protein</fullName>
    </recommendedName>
</protein>
<evidence type="ECO:0000256" key="3">
    <source>
        <dbReference type="SAM" id="MobiDB-lite"/>
    </source>
</evidence>